<keyword evidence="2" id="KW-0732">Signal</keyword>
<evidence type="ECO:0000313" key="4">
    <source>
        <dbReference type="Proteomes" id="UP000470302"/>
    </source>
</evidence>
<name>A0A845GAF4_9BURK</name>
<sequence length="110" mass="11890">MRLAAKLTRIGISLALATALALLSVHVEQVGPEVAEYGNLCGPNAASPCYKPVLKGGFPAAYLFDAPGISVERQLSFGEDRLFAGALMLDIAFYFAIVLLVAQLRHARWW</sequence>
<gene>
    <name evidence="3" type="ORF">GTP91_25070</name>
</gene>
<feature type="signal peptide" evidence="2">
    <location>
        <begin position="1"/>
        <end position="27"/>
    </location>
</feature>
<organism evidence="3 4">
    <name type="scientific">Duganella vulcania</name>
    <dbReference type="NCBI Taxonomy" id="2692166"/>
    <lineage>
        <taxon>Bacteria</taxon>
        <taxon>Pseudomonadati</taxon>
        <taxon>Pseudomonadota</taxon>
        <taxon>Betaproteobacteria</taxon>
        <taxon>Burkholderiales</taxon>
        <taxon>Oxalobacteraceae</taxon>
        <taxon>Telluria group</taxon>
        <taxon>Duganella</taxon>
    </lineage>
</organism>
<feature type="chain" id="PRO_5032762360" evidence="2">
    <location>
        <begin position="28"/>
        <end position="110"/>
    </location>
</feature>
<evidence type="ECO:0000256" key="2">
    <source>
        <dbReference type="SAM" id="SignalP"/>
    </source>
</evidence>
<feature type="transmembrane region" description="Helical" evidence="1">
    <location>
        <begin position="82"/>
        <end position="102"/>
    </location>
</feature>
<dbReference type="RefSeq" id="WP_161099226.1">
    <property type="nucleotide sequence ID" value="NZ_WWCW01000120.1"/>
</dbReference>
<evidence type="ECO:0000313" key="3">
    <source>
        <dbReference type="EMBL" id="MYM90432.1"/>
    </source>
</evidence>
<proteinExistence type="predicted"/>
<evidence type="ECO:0000256" key="1">
    <source>
        <dbReference type="SAM" id="Phobius"/>
    </source>
</evidence>
<dbReference type="Proteomes" id="UP000470302">
    <property type="component" value="Unassembled WGS sequence"/>
</dbReference>
<dbReference type="AlphaFoldDB" id="A0A845GAF4"/>
<protein>
    <submittedName>
        <fullName evidence="3">Uncharacterized protein</fullName>
    </submittedName>
</protein>
<accession>A0A845GAF4</accession>
<reference evidence="3 4" key="1">
    <citation type="submission" date="2020-01" db="EMBL/GenBank/DDBJ databases">
        <title>Novel species isolated from a subtropical stream in China.</title>
        <authorList>
            <person name="Lu H."/>
        </authorList>
    </citation>
    <scope>NUCLEOTIDE SEQUENCE [LARGE SCALE GENOMIC DNA]</scope>
    <source>
        <strain evidence="3 4">FT82W</strain>
    </source>
</reference>
<keyword evidence="1" id="KW-0812">Transmembrane</keyword>
<comment type="caution">
    <text evidence="3">The sequence shown here is derived from an EMBL/GenBank/DDBJ whole genome shotgun (WGS) entry which is preliminary data.</text>
</comment>
<keyword evidence="1" id="KW-0472">Membrane</keyword>
<keyword evidence="1" id="KW-1133">Transmembrane helix</keyword>
<dbReference type="EMBL" id="WWCW01000120">
    <property type="protein sequence ID" value="MYM90432.1"/>
    <property type="molecule type" value="Genomic_DNA"/>
</dbReference>